<dbReference type="InterPro" id="IPR012902">
    <property type="entry name" value="N_methyl_site"/>
</dbReference>
<dbReference type="Pfam" id="PF07963">
    <property type="entry name" value="N_methyl"/>
    <property type="match status" value="1"/>
</dbReference>
<gene>
    <name evidence="2" type="ORF">GCM10009547_44670</name>
</gene>
<proteinExistence type="predicted"/>
<protein>
    <recommendedName>
        <fullName evidence="4">Prepilin-type N-terminal cleavage/methylation domain-containing protein</fullName>
    </recommendedName>
</protein>
<evidence type="ECO:0000313" key="2">
    <source>
        <dbReference type="EMBL" id="GAA0635584.1"/>
    </source>
</evidence>
<evidence type="ECO:0000256" key="1">
    <source>
        <dbReference type="SAM" id="Phobius"/>
    </source>
</evidence>
<name>A0ABN1HAF6_9ACTN</name>
<dbReference type="InterPro" id="IPR045584">
    <property type="entry name" value="Pilin-like"/>
</dbReference>
<evidence type="ECO:0000313" key="3">
    <source>
        <dbReference type="Proteomes" id="UP001500957"/>
    </source>
</evidence>
<keyword evidence="1" id="KW-0812">Transmembrane</keyword>
<organism evidence="2 3">
    <name type="scientific">Sporichthya brevicatena</name>
    <dbReference type="NCBI Taxonomy" id="171442"/>
    <lineage>
        <taxon>Bacteria</taxon>
        <taxon>Bacillati</taxon>
        <taxon>Actinomycetota</taxon>
        <taxon>Actinomycetes</taxon>
        <taxon>Sporichthyales</taxon>
        <taxon>Sporichthyaceae</taxon>
        <taxon>Sporichthya</taxon>
    </lineage>
</organism>
<sequence length="157" mass="16672">MAAVPEGDEPAGQRMRRGTRDAGFSLVEIIVALSVFAVLAVACVTIAIDSLHTAGDNRDRVRAANLASAEIERSRALFRVSKGSIPETTVTTTKNVDGIGYTVERRATWLDTAGRDAHPNTGVSYTAATGSVLRIEVAVRWPALGDRPPVINTTVLS</sequence>
<accession>A0ABN1HAF6</accession>
<reference evidence="2 3" key="1">
    <citation type="journal article" date="2019" name="Int. J. Syst. Evol. Microbiol.">
        <title>The Global Catalogue of Microorganisms (GCM) 10K type strain sequencing project: providing services to taxonomists for standard genome sequencing and annotation.</title>
        <authorList>
            <consortium name="The Broad Institute Genomics Platform"/>
            <consortium name="The Broad Institute Genome Sequencing Center for Infectious Disease"/>
            <person name="Wu L."/>
            <person name="Ma J."/>
        </authorList>
    </citation>
    <scope>NUCLEOTIDE SEQUENCE [LARGE SCALE GENOMIC DNA]</scope>
    <source>
        <strain evidence="2 3">JCM 10671</strain>
    </source>
</reference>
<dbReference type="NCBIfam" id="TIGR02532">
    <property type="entry name" value="IV_pilin_GFxxxE"/>
    <property type="match status" value="1"/>
</dbReference>
<keyword evidence="1" id="KW-1133">Transmembrane helix</keyword>
<dbReference type="Proteomes" id="UP001500957">
    <property type="component" value="Unassembled WGS sequence"/>
</dbReference>
<evidence type="ECO:0008006" key="4">
    <source>
        <dbReference type="Google" id="ProtNLM"/>
    </source>
</evidence>
<dbReference type="EMBL" id="BAAAHE010000049">
    <property type="protein sequence ID" value="GAA0635584.1"/>
    <property type="molecule type" value="Genomic_DNA"/>
</dbReference>
<dbReference type="PROSITE" id="PS00409">
    <property type="entry name" value="PROKAR_NTER_METHYL"/>
    <property type="match status" value="1"/>
</dbReference>
<feature type="transmembrane region" description="Helical" evidence="1">
    <location>
        <begin position="24"/>
        <end position="48"/>
    </location>
</feature>
<keyword evidence="3" id="KW-1185">Reference proteome</keyword>
<dbReference type="RefSeq" id="WP_344608986.1">
    <property type="nucleotide sequence ID" value="NZ_BAAAHE010000049.1"/>
</dbReference>
<keyword evidence="1" id="KW-0472">Membrane</keyword>
<comment type="caution">
    <text evidence="2">The sequence shown here is derived from an EMBL/GenBank/DDBJ whole genome shotgun (WGS) entry which is preliminary data.</text>
</comment>
<dbReference type="SUPFAM" id="SSF54523">
    <property type="entry name" value="Pili subunits"/>
    <property type="match status" value="1"/>
</dbReference>